<dbReference type="Proteomes" id="UP001346149">
    <property type="component" value="Unassembled WGS sequence"/>
</dbReference>
<comment type="caution">
    <text evidence="2">The sequence shown here is derived from an EMBL/GenBank/DDBJ whole genome shotgun (WGS) entry which is preliminary data.</text>
</comment>
<proteinExistence type="predicted"/>
<dbReference type="PANTHER" id="PTHR34287">
    <property type="entry name" value="OS06G0551500 PROTEIN-RELATED"/>
    <property type="match status" value="1"/>
</dbReference>
<organism evidence="2 3">
    <name type="scientific">Trapa natans</name>
    <name type="common">Water chestnut</name>
    <dbReference type="NCBI Taxonomy" id="22666"/>
    <lineage>
        <taxon>Eukaryota</taxon>
        <taxon>Viridiplantae</taxon>
        <taxon>Streptophyta</taxon>
        <taxon>Embryophyta</taxon>
        <taxon>Tracheophyta</taxon>
        <taxon>Spermatophyta</taxon>
        <taxon>Magnoliopsida</taxon>
        <taxon>eudicotyledons</taxon>
        <taxon>Gunneridae</taxon>
        <taxon>Pentapetalae</taxon>
        <taxon>rosids</taxon>
        <taxon>malvids</taxon>
        <taxon>Myrtales</taxon>
        <taxon>Lythraceae</taxon>
        <taxon>Trapa</taxon>
    </lineage>
</organism>
<gene>
    <name evidence="2" type="ORF">SAY86_001287</name>
</gene>
<sequence length="124" mass="13728">MLHISHSSSSSPSPSTLASSTASPSISENSITVKLHTEFIPKAVSDMILKKFSDASEFGFVYEQSGLWSPPVQRNFFLSPKGKILMDREIFLRLRSIRDDEYDLCTGSPKSRGCRACLKARNGL</sequence>
<dbReference type="PANTHER" id="PTHR34287:SF2">
    <property type="match status" value="1"/>
</dbReference>
<name>A0AAN7MDC1_TRANT</name>
<dbReference type="EMBL" id="JAXQNO010000002">
    <property type="protein sequence ID" value="KAK4803084.1"/>
    <property type="molecule type" value="Genomic_DNA"/>
</dbReference>
<evidence type="ECO:0000256" key="1">
    <source>
        <dbReference type="SAM" id="MobiDB-lite"/>
    </source>
</evidence>
<evidence type="ECO:0000313" key="2">
    <source>
        <dbReference type="EMBL" id="KAK4803084.1"/>
    </source>
</evidence>
<dbReference type="AlphaFoldDB" id="A0AAN7MDC1"/>
<keyword evidence="3" id="KW-1185">Reference proteome</keyword>
<feature type="region of interest" description="Disordered" evidence="1">
    <location>
        <begin position="1"/>
        <end position="27"/>
    </location>
</feature>
<evidence type="ECO:0000313" key="3">
    <source>
        <dbReference type="Proteomes" id="UP001346149"/>
    </source>
</evidence>
<accession>A0AAN7MDC1</accession>
<protein>
    <submittedName>
        <fullName evidence="2">Uncharacterized protein</fullName>
    </submittedName>
</protein>
<reference evidence="2 3" key="1">
    <citation type="journal article" date="2023" name="Hortic Res">
        <title>Pangenome of water caltrop reveals structural variations and asymmetric subgenome divergence after allopolyploidization.</title>
        <authorList>
            <person name="Zhang X."/>
            <person name="Chen Y."/>
            <person name="Wang L."/>
            <person name="Yuan Y."/>
            <person name="Fang M."/>
            <person name="Shi L."/>
            <person name="Lu R."/>
            <person name="Comes H.P."/>
            <person name="Ma Y."/>
            <person name="Chen Y."/>
            <person name="Huang G."/>
            <person name="Zhou Y."/>
            <person name="Zheng Z."/>
            <person name="Qiu Y."/>
        </authorList>
    </citation>
    <scope>NUCLEOTIDE SEQUENCE [LARGE SCALE GENOMIC DNA]</scope>
    <source>
        <strain evidence="2">F231</strain>
    </source>
</reference>